<gene>
    <name evidence="7" type="ORF">EF806_01705</name>
</gene>
<reference evidence="7 8" key="1">
    <citation type="journal article" date="2019" name="Nat. Microbiol.">
        <title>Wide diversity of methane and short-chain alkane metabolisms in uncultured archaea.</title>
        <authorList>
            <person name="Borrel G."/>
            <person name="Adam P.S."/>
            <person name="McKay L.J."/>
            <person name="Chen L.X."/>
            <person name="Sierra-Garcia I.N."/>
            <person name="Sieber C.M."/>
            <person name="Letourneur Q."/>
            <person name="Ghozlane A."/>
            <person name="Andersen G.L."/>
            <person name="Li W.J."/>
            <person name="Hallam S.J."/>
            <person name="Muyzer G."/>
            <person name="de Oliveira V.M."/>
            <person name="Inskeep W.P."/>
            <person name="Banfield J.F."/>
            <person name="Gribaldo S."/>
        </authorList>
    </citation>
    <scope>NUCLEOTIDE SEQUENCE [LARGE SCALE GENOMIC DNA]</scope>
    <source>
        <strain evidence="7">NM1a</strain>
    </source>
</reference>
<evidence type="ECO:0000313" key="8">
    <source>
        <dbReference type="Proteomes" id="UP000317158"/>
    </source>
</evidence>
<protein>
    <recommendedName>
        <fullName evidence="9">Sodium-dependent transporter</fullName>
    </recommendedName>
</protein>
<name>A0A520KTE9_METT2</name>
<dbReference type="PANTHER" id="PTHR42948">
    <property type="entry name" value="TRANSPORTER"/>
    <property type="match status" value="1"/>
</dbReference>
<accession>A0A520KTE9</accession>
<evidence type="ECO:0000256" key="1">
    <source>
        <dbReference type="ARBA" id="ARBA00004141"/>
    </source>
</evidence>
<evidence type="ECO:0000313" key="7">
    <source>
        <dbReference type="EMBL" id="RZN65259.1"/>
    </source>
</evidence>
<dbReference type="EMBL" id="RXIF01000003">
    <property type="protein sequence ID" value="RZN65259.1"/>
    <property type="molecule type" value="Genomic_DNA"/>
</dbReference>
<feature type="transmembrane region" description="Helical" evidence="6">
    <location>
        <begin position="12"/>
        <end position="31"/>
    </location>
</feature>
<keyword evidence="2" id="KW-0813">Transport</keyword>
<comment type="subcellular location">
    <subcellularLocation>
        <location evidence="1">Membrane</location>
        <topology evidence="1">Multi-pass membrane protein</topology>
    </subcellularLocation>
</comment>
<evidence type="ECO:0000256" key="6">
    <source>
        <dbReference type="SAM" id="Phobius"/>
    </source>
</evidence>
<evidence type="ECO:0008006" key="9">
    <source>
        <dbReference type="Google" id="ProtNLM"/>
    </source>
</evidence>
<evidence type="ECO:0000256" key="5">
    <source>
        <dbReference type="ARBA" id="ARBA00023136"/>
    </source>
</evidence>
<keyword evidence="3 6" id="KW-0812">Transmembrane</keyword>
<dbReference type="AlphaFoldDB" id="A0A520KTE9"/>
<dbReference type="PROSITE" id="PS50267">
    <property type="entry name" value="NA_NEUROTRAN_SYMP_3"/>
    <property type="match status" value="1"/>
</dbReference>
<dbReference type="Pfam" id="PF00209">
    <property type="entry name" value="SNF"/>
    <property type="match status" value="1"/>
</dbReference>
<dbReference type="InterPro" id="IPR037272">
    <property type="entry name" value="SNS_sf"/>
</dbReference>
<comment type="caution">
    <text evidence="7">The sequence shown here is derived from an EMBL/GenBank/DDBJ whole genome shotgun (WGS) entry which is preliminary data.</text>
</comment>
<evidence type="ECO:0000256" key="4">
    <source>
        <dbReference type="ARBA" id="ARBA00022989"/>
    </source>
</evidence>
<dbReference type="GO" id="GO:0016020">
    <property type="term" value="C:membrane"/>
    <property type="evidence" value="ECO:0007669"/>
    <property type="project" value="UniProtKB-SubCell"/>
</dbReference>
<dbReference type="SUPFAM" id="SSF161070">
    <property type="entry name" value="SNF-like"/>
    <property type="match status" value="1"/>
</dbReference>
<evidence type="ECO:0000256" key="2">
    <source>
        <dbReference type="ARBA" id="ARBA00022448"/>
    </source>
</evidence>
<dbReference type="InterPro" id="IPR000175">
    <property type="entry name" value="Na/ntran_symport"/>
</dbReference>
<evidence type="ECO:0000256" key="3">
    <source>
        <dbReference type="ARBA" id="ARBA00022692"/>
    </source>
</evidence>
<keyword evidence="4 6" id="KW-1133">Transmembrane helix</keyword>
<keyword evidence="5 6" id="KW-0472">Membrane</keyword>
<sequence length="40" mass="4656">MDRERERWTSRSAFIFAAIGSAIGLGNLWRFPYLAYRYGG</sequence>
<dbReference type="Proteomes" id="UP000317158">
    <property type="component" value="Unassembled WGS sequence"/>
</dbReference>
<organism evidence="7 8">
    <name type="scientific">Methanoliparum thermophilum</name>
    <dbReference type="NCBI Taxonomy" id="2491083"/>
    <lineage>
        <taxon>Archaea</taxon>
        <taxon>Methanobacteriati</taxon>
        <taxon>Methanobacteriota</taxon>
        <taxon>Candidatus Methanoliparia</taxon>
        <taxon>Candidatus Methanoliparales</taxon>
        <taxon>Candidatus Methanoliparaceae</taxon>
        <taxon>Candidatus Methanoliparum</taxon>
    </lineage>
</organism>
<dbReference type="PANTHER" id="PTHR42948:SF1">
    <property type="entry name" value="TRANSPORTER"/>
    <property type="match status" value="1"/>
</dbReference>
<proteinExistence type="predicted"/>